<dbReference type="PANTHER" id="PTHR24055">
    <property type="entry name" value="MITOGEN-ACTIVATED PROTEIN KINASE"/>
    <property type="match status" value="1"/>
</dbReference>
<dbReference type="SMART" id="SM00220">
    <property type="entry name" value="S_TKc"/>
    <property type="match status" value="1"/>
</dbReference>
<name>A0A8H6H8M6_9AGAR</name>
<accession>A0A8H6H8M6</accession>
<evidence type="ECO:0000259" key="4">
    <source>
        <dbReference type="PROSITE" id="PS50011"/>
    </source>
</evidence>
<comment type="caution">
    <text evidence="5">The sequence shown here is derived from an EMBL/GenBank/DDBJ whole genome shotgun (WGS) entry which is preliminary data.</text>
</comment>
<keyword evidence="5" id="KW-0418">Kinase</keyword>
<feature type="domain" description="Protein kinase" evidence="4">
    <location>
        <begin position="22"/>
        <end position="342"/>
    </location>
</feature>
<dbReference type="Pfam" id="PF00069">
    <property type="entry name" value="Pkinase"/>
    <property type="match status" value="1"/>
</dbReference>
<dbReference type="GO" id="GO:0005524">
    <property type="term" value="F:ATP binding"/>
    <property type="evidence" value="ECO:0007669"/>
    <property type="project" value="UniProtKB-KW"/>
</dbReference>
<dbReference type="PROSITE" id="PS50011">
    <property type="entry name" value="PROTEIN_KINASE_DOM"/>
    <property type="match status" value="1"/>
</dbReference>
<keyword evidence="1" id="KW-0723">Serine/threonine-protein kinase</keyword>
<keyword evidence="2" id="KW-0547">Nucleotide-binding</keyword>
<dbReference type="InterPro" id="IPR011009">
    <property type="entry name" value="Kinase-like_dom_sf"/>
</dbReference>
<evidence type="ECO:0000256" key="3">
    <source>
        <dbReference type="ARBA" id="ARBA00022840"/>
    </source>
</evidence>
<dbReference type="EMBL" id="JACGCI010000238">
    <property type="protein sequence ID" value="KAF6741507.1"/>
    <property type="molecule type" value="Genomic_DNA"/>
</dbReference>
<dbReference type="OrthoDB" id="5979581at2759"/>
<evidence type="ECO:0000313" key="6">
    <source>
        <dbReference type="Proteomes" id="UP000521943"/>
    </source>
</evidence>
<evidence type="ECO:0000256" key="1">
    <source>
        <dbReference type="ARBA" id="ARBA00022527"/>
    </source>
</evidence>
<dbReference type="Gene3D" id="3.30.200.20">
    <property type="entry name" value="Phosphorylase Kinase, domain 1"/>
    <property type="match status" value="1"/>
</dbReference>
<dbReference type="Gene3D" id="1.10.510.10">
    <property type="entry name" value="Transferase(Phosphotransferase) domain 1"/>
    <property type="match status" value="1"/>
</dbReference>
<dbReference type="InterPro" id="IPR000719">
    <property type="entry name" value="Prot_kinase_dom"/>
</dbReference>
<organism evidence="5 6">
    <name type="scientific">Ephemerocybe angulata</name>
    <dbReference type="NCBI Taxonomy" id="980116"/>
    <lineage>
        <taxon>Eukaryota</taxon>
        <taxon>Fungi</taxon>
        <taxon>Dikarya</taxon>
        <taxon>Basidiomycota</taxon>
        <taxon>Agaricomycotina</taxon>
        <taxon>Agaricomycetes</taxon>
        <taxon>Agaricomycetidae</taxon>
        <taxon>Agaricales</taxon>
        <taxon>Agaricineae</taxon>
        <taxon>Psathyrellaceae</taxon>
        <taxon>Ephemerocybe</taxon>
    </lineage>
</organism>
<dbReference type="AlphaFoldDB" id="A0A8H6H8M6"/>
<keyword evidence="3" id="KW-0067">ATP-binding</keyword>
<evidence type="ECO:0000313" key="5">
    <source>
        <dbReference type="EMBL" id="KAF6741507.1"/>
    </source>
</evidence>
<gene>
    <name evidence="5" type="ORF">DFP72DRAFT_862062</name>
</gene>
<dbReference type="Proteomes" id="UP000521943">
    <property type="component" value="Unassembled WGS sequence"/>
</dbReference>
<evidence type="ECO:0000256" key="2">
    <source>
        <dbReference type="ARBA" id="ARBA00022741"/>
    </source>
</evidence>
<sequence>MSLFPEEPLDLSASDGFRYFPADINQALDNGRYTILRKLGWGPRSSMWIVQDTTEKRPDYCAVQIFMVGKTREVEEHLLHLLGSKRTWRARLPRYQRVWLTVQRSPRGCGQSRPGSLPVHVVKYVAYQVLEVLVERLHHKKSLIMHSGIKLENIAFWPDTYKNALEIHLKDNPPATTQIADGLPVVRSQPLANYTVDLDYPMSEVVEWDLLVTGFGHTPETLLENPTCGLSTDIWMLGCLVFHLFTGKPLFSSTGTAAERLAEVRDVLHGISTIPDAWAMDGNVRALTNATPSRPSLDQRLKEALSDDEASPALEFLQMCLAFDPTARNSADSLMLDDGTWVEEGGACSCGFH</sequence>
<dbReference type="SUPFAM" id="SSF56112">
    <property type="entry name" value="Protein kinase-like (PK-like)"/>
    <property type="match status" value="1"/>
</dbReference>
<keyword evidence="6" id="KW-1185">Reference proteome</keyword>
<dbReference type="GO" id="GO:0004674">
    <property type="term" value="F:protein serine/threonine kinase activity"/>
    <property type="evidence" value="ECO:0007669"/>
    <property type="project" value="UniProtKB-KW"/>
</dbReference>
<keyword evidence="5" id="KW-0808">Transferase</keyword>
<dbReference type="InterPro" id="IPR050117">
    <property type="entry name" value="MAPK"/>
</dbReference>
<reference evidence="5 6" key="1">
    <citation type="submission" date="2020-07" db="EMBL/GenBank/DDBJ databases">
        <title>Comparative genomics of pyrophilous fungi reveals a link between fire events and developmental genes.</title>
        <authorList>
            <consortium name="DOE Joint Genome Institute"/>
            <person name="Steindorff A.S."/>
            <person name="Carver A."/>
            <person name="Calhoun S."/>
            <person name="Stillman K."/>
            <person name="Liu H."/>
            <person name="Lipzen A."/>
            <person name="Pangilinan J."/>
            <person name="Labutti K."/>
            <person name="Bruns T.D."/>
            <person name="Grigoriev I.V."/>
        </authorList>
    </citation>
    <scope>NUCLEOTIDE SEQUENCE [LARGE SCALE GENOMIC DNA]</scope>
    <source>
        <strain evidence="5 6">CBS 144469</strain>
    </source>
</reference>
<protein>
    <submittedName>
        <fullName evidence="5">Kinase-like domain-containing protein</fullName>
    </submittedName>
</protein>
<proteinExistence type="predicted"/>